<dbReference type="PANTHER" id="PTHR30429:SF1">
    <property type="entry name" value="D-METHIONINE-BINDING LIPOPROTEIN METQ-RELATED"/>
    <property type="match status" value="1"/>
</dbReference>
<dbReference type="GO" id="GO:0016020">
    <property type="term" value="C:membrane"/>
    <property type="evidence" value="ECO:0007669"/>
    <property type="project" value="UniProtKB-SubCell"/>
</dbReference>
<evidence type="ECO:0000313" key="10">
    <source>
        <dbReference type="Proteomes" id="UP001318760"/>
    </source>
</evidence>
<protein>
    <recommendedName>
        <fullName evidence="11">DL-methionine ABC transporter MetINQ, substrate-binding protein</fullName>
    </recommendedName>
</protein>
<keyword evidence="5" id="KW-0564">Palmitate</keyword>
<evidence type="ECO:0008006" key="11">
    <source>
        <dbReference type="Google" id="ProtNLM"/>
    </source>
</evidence>
<proteinExistence type="inferred from homology"/>
<dbReference type="Gene3D" id="3.40.190.10">
    <property type="entry name" value="Periplasmic binding protein-like II"/>
    <property type="match status" value="2"/>
</dbReference>
<evidence type="ECO:0000256" key="3">
    <source>
        <dbReference type="ARBA" id="ARBA00022729"/>
    </source>
</evidence>
<evidence type="ECO:0000313" key="9">
    <source>
        <dbReference type="Proteomes" id="UP000650616"/>
    </source>
</evidence>
<evidence type="ECO:0000256" key="1">
    <source>
        <dbReference type="ARBA" id="ARBA00004635"/>
    </source>
</evidence>
<dbReference type="SUPFAM" id="SSF53850">
    <property type="entry name" value="Periplasmic binding protein-like II"/>
    <property type="match status" value="1"/>
</dbReference>
<dbReference type="InterPro" id="IPR004872">
    <property type="entry name" value="Lipoprotein_NlpA"/>
</dbReference>
<evidence type="ECO:0000256" key="5">
    <source>
        <dbReference type="ARBA" id="ARBA00023139"/>
    </source>
</evidence>
<dbReference type="Proteomes" id="UP001318760">
    <property type="component" value="Unassembled WGS sequence"/>
</dbReference>
<dbReference type="EMBL" id="LIWG01000001">
    <property type="protein sequence ID" value="MBE3607366.1"/>
    <property type="molecule type" value="Genomic_DNA"/>
</dbReference>
<evidence type="ECO:0000256" key="2">
    <source>
        <dbReference type="ARBA" id="ARBA00008973"/>
    </source>
</evidence>
<evidence type="ECO:0000256" key="4">
    <source>
        <dbReference type="ARBA" id="ARBA00023136"/>
    </source>
</evidence>
<keyword evidence="3" id="KW-0732">Signal</keyword>
<evidence type="ECO:0000313" key="7">
    <source>
        <dbReference type="EMBL" id="MBE2986816.1"/>
    </source>
</evidence>
<name>A0AAW3ZU16_9BACT</name>
<comment type="subcellular location">
    <subcellularLocation>
        <location evidence="1">Membrane</location>
        <topology evidence="1">Lipid-anchor</topology>
    </subcellularLocation>
</comment>
<reference evidence="8 9" key="1">
    <citation type="submission" date="2015-08" db="EMBL/GenBank/DDBJ databases">
        <title>Comparative genomics of the Campylobacter concisus group.</title>
        <authorList>
            <person name="Yee E."/>
            <person name="Chapman M.H."/>
            <person name="Huynh S."/>
            <person name="Bono J.L."/>
            <person name="On S.L."/>
            <person name="St Leger J."/>
            <person name="Foster G."/>
            <person name="Parker C.T."/>
            <person name="Miller W.G."/>
        </authorList>
    </citation>
    <scope>NUCLEOTIDE SEQUENCE [LARGE SCALE GENOMIC DNA]</scope>
    <source>
        <strain evidence="8 9">RM9337</strain>
    </source>
</reference>
<dbReference type="PANTHER" id="PTHR30429">
    <property type="entry name" value="D-METHIONINE-BINDING LIPOPROTEIN METQ"/>
    <property type="match status" value="1"/>
</dbReference>
<comment type="caution">
    <text evidence="8">The sequence shown here is derived from an EMBL/GenBank/DDBJ whole genome shotgun (WGS) entry which is preliminary data.</text>
</comment>
<dbReference type="RefSeq" id="WP_170015263.1">
    <property type="nucleotide sequence ID" value="NZ_CP012545.1"/>
</dbReference>
<organism evidence="8 9">
    <name type="scientific">Campylobacter californiensis</name>
    <dbReference type="NCBI Taxonomy" id="1032243"/>
    <lineage>
        <taxon>Bacteria</taxon>
        <taxon>Pseudomonadati</taxon>
        <taxon>Campylobacterota</taxon>
        <taxon>Epsilonproteobacteria</taxon>
        <taxon>Campylobacterales</taxon>
        <taxon>Campylobacteraceae</taxon>
        <taxon>Campylobacter</taxon>
    </lineage>
</organism>
<reference evidence="7 10" key="2">
    <citation type="submission" date="2020-10" db="EMBL/GenBank/DDBJ databases">
        <title>Campylobacter californiensis sp. nov. isolated from cattle and feral swine in California.</title>
        <authorList>
            <person name="Miller W.G."/>
        </authorList>
    </citation>
    <scope>NUCLEOTIDE SEQUENCE [LARGE SCALE GENOMIC DNA]</scope>
    <source>
        <strain evidence="7 10">RM12919</strain>
    </source>
</reference>
<dbReference type="EMBL" id="JADBHS010000012">
    <property type="protein sequence ID" value="MBE2986816.1"/>
    <property type="molecule type" value="Genomic_DNA"/>
</dbReference>
<dbReference type="Proteomes" id="UP000650616">
    <property type="component" value="Unassembled WGS sequence"/>
</dbReference>
<dbReference type="PROSITE" id="PS51257">
    <property type="entry name" value="PROKAR_LIPOPROTEIN"/>
    <property type="match status" value="1"/>
</dbReference>
<keyword evidence="9" id="KW-1185">Reference proteome</keyword>
<keyword evidence="6" id="KW-0449">Lipoprotein</keyword>
<evidence type="ECO:0000313" key="8">
    <source>
        <dbReference type="EMBL" id="MBE3607366.1"/>
    </source>
</evidence>
<keyword evidence="4" id="KW-0472">Membrane</keyword>
<evidence type="ECO:0000256" key="6">
    <source>
        <dbReference type="ARBA" id="ARBA00023288"/>
    </source>
</evidence>
<sequence length="272" mass="30021">MFFQKQILGIVLVGALFLVGCGSDKTSSAEKKSLTLAAASFNYDEVNSPVALDALKAKGYDVRVIVLEDATTMNEAAMNGDIDASLHQHKPWMESYNKSKKRDMVMLEPYVRYNVFGCYSMKFKNIADLPEGAHVIIPDDSSNTARALNLLEQEGLVDLRKDVSIPTALDITANPKNLKIETVIGNQIPKALPDVDMGCVAKMYQVNNNISPDTQIAVSKDMTKFAVGFVVTAQNKNAPWAKDLTDAYTSDAMQDEIHRIFKDSYKTGRDVK</sequence>
<accession>A0AAW3ZU16</accession>
<dbReference type="AlphaFoldDB" id="A0AAW3ZU16"/>
<comment type="similarity">
    <text evidence="2">Belongs to the NlpA lipoprotein family.</text>
</comment>
<dbReference type="Pfam" id="PF03180">
    <property type="entry name" value="Lipoprotein_9"/>
    <property type="match status" value="1"/>
</dbReference>
<gene>
    <name evidence="7" type="ORF">CCAL12919_06745</name>
    <name evidence="8" type="ORF">CCAL9337_01265</name>
</gene>